<dbReference type="EMBL" id="PHAO01000001">
    <property type="protein sequence ID" value="PKN02977.1"/>
    <property type="molecule type" value="Genomic_DNA"/>
</dbReference>
<feature type="transmembrane region" description="Helical" evidence="1">
    <location>
        <begin position="12"/>
        <end position="34"/>
    </location>
</feature>
<evidence type="ECO:0000256" key="1">
    <source>
        <dbReference type="SAM" id="Phobius"/>
    </source>
</evidence>
<dbReference type="SUPFAM" id="SSF54523">
    <property type="entry name" value="Pili subunits"/>
    <property type="match status" value="1"/>
</dbReference>
<protein>
    <recommendedName>
        <fullName evidence="4">Prepilin-type N-terminal cleavage/methylation domain-containing protein</fullName>
    </recommendedName>
</protein>
<dbReference type="InterPro" id="IPR045584">
    <property type="entry name" value="Pilin-like"/>
</dbReference>
<evidence type="ECO:0000313" key="2">
    <source>
        <dbReference type="EMBL" id="PKN02977.1"/>
    </source>
</evidence>
<keyword evidence="1" id="KW-0472">Membrane</keyword>
<organism evidence="2 3">
    <name type="scientific">Candidatus Dojkabacteria bacterium HGW-Dojkabacteria-1</name>
    <dbReference type="NCBI Taxonomy" id="2013761"/>
    <lineage>
        <taxon>Bacteria</taxon>
        <taxon>Candidatus Dojkabacteria</taxon>
    </lineage>
</organism>
<sequence>MRKKSAQYQGYTLAEVLVVLMIVIILGGIGAYSFSGLRDSVLVKQNIEEIKQDLQLVQQKAMLLEKRDGEGWIYGIGIDFTEISDGKYTFFKWCSPFTAYGDIRTRSEILAYDSGQIIGVPTPYGPNAKLPLDEWEPSSLCNRNAGFPDIPISSYLTIMPGIEEGKIHAGFNIALIGDASYIVFETVTGRVFLYDSDGMPVSYSPNGVYIPNKLFAVEILRNRGMIADVIKVYPLSGAVSHDIEER</sequence>
<accession>A0A2N2F481</accession>
<comment type="caution">
    <text evidence="2">The sequence shown here is derived from an EMBL/GenBank/DDBJ whole genome shotgun (WGS) entry which is preliminary data.</text>
</comment>
<reference evidence="2 3" key="1">
    <citation type="journal article" date="2017" name="ISME J.">
        <title>Potential for microbial H2 and metal transformations associated with novel bacteria and archaea in deep terrestrial subsurface sediments.</title>
        <authorList>
            <person name="Hernsdorf A.W."/>
            <person name="Amano Y."/>
            <person name="Miyakawa K."/>
            <person name="Ise K."/>
            <person name="Suzuki Y."/>
            <person name="Anantharaman K."/>
            <person name="Probst A."/>
            <person name="Burstein D."/>
            <person name="Thomas B.C."/>
            <person name="Banfield J.F."/>
        </authorList>
    </citation>
    <scope>NUCLEOTIDE SEQUENCE [LARGE SCALE GENOMIC DNA]</scope>
    <source>
        <strain evidence="2">HGW-Dojkabacteria-1</strain>
    </source>
</reference>
<gene>
    <name evidence="2" type="ORF">CVU76_03045</name>
</gene>
<keyword evidence="1" id="KW-1133">Transmembrane helix</keyword>
<evidence type="ECO:0008006" key="4">
    <source>
        <dbReference type="Google" id="ProtNLM"/>
    </source>
</evidence>
<name>A0A2N2F481_9BACT</name>
<dbReference type="Proteomes" id="UP000233417">
    <property type="component" value="Unassembled WGS sequence"/>
</dbReference>
<evidence type="ECO:0000313" key="3">
    <source>
        <dbReference type="Proteomes" id="UP000233417"/>
    </source>
</evidence>
<proteinExistence type="predicted"/>
<dbReference type="AlphaFoldDB" id="A0A2N2F481"/>
<keyword evidence="1" id="KW-0812">Transmembrane</keyword>